<dbReference type="Proteomes" id="UP000762676">
    <property type="component" value="Unassembled WGS sequence"/>
</dbReference>
<protein>
    <submittedName>
        <fullName evidence="1">Uncharacterized protein</fullName>
    </submittedName>
</protein>
<evidence type="ECO:0000313" key="1">
    <source>
        <dbReference type="EMBL" id="GFR78378.1"/>
    </source>
</evidence>
<name>A0AAV4G0D6_9GAST</name>
<sequence length="116" mass="13031">MDYGEKDLESLGPSLQIPLNRLKQFVWQKDLMRTDFLTVKDNVVSQRGGFGVDMTLAIHHEEREAEISICGGLPFAESQAFNSKKTDGSKTGVPLVKKRKFIRVSSDENEDDTVIT</sequence>
<organism evidence="1 2">
    <name type="scientific">Elysia marginata</name>
    <dbReference type="NCBI Taxonomy" id="1093978"/>
    <lineage>
        <taxon>Eukaryota</taxon>
        <taxon>Metazoa</taxon>
        <taxon>Spiralia</taxon>
        <taxon>Lophotrochozoa</taxon>
        <taxon>Mollusca</taxon>
        <taxon>Gastropoda</taxon>
        <taxon>Heterobranchia</taxon>
        <taxon>Euthyneura</taxon>
        <taxon>Panpulmonata</taxon>
        <taxon>Sacoglossa</taxon>
        <taxon>Placobranchoidea</taxon>
        <taxon>Plakobranchidae</taxon>
        <taxon>Elysia</taxon>
    </lineage>
</organism>
<keyword evidence="2" id="KW-1185">Reference proteome</keyword>
<comment type="caution">
    <text evidence="1">The sequence shown here is derived from an EMBL/GenBank/DDBJ whole genome shotgun (WGS) entry which is preliminary data.</text>
</comment>
<reference evidence="1 2" key="1">
    <citation type="journal article" date="2021" name="Elife">
        <title>Chloroplast acquisition without the gene transfer in kleptoplastic sea slugs, Plakobranchus ocellatus.</title>
        <authorList>
            <person name="Maeda T."/>
            <person name="Takahashi S."/>
            <person name="Yoshida T."/>
            <person name="Shimamura S."/>
            <person name="Takaki Y."/>
            <person name="Nagai Y."/>
            <person name="Toyoda A."/>
            <person name="Suzuki Y."/>
            <person name="Arimoto A."/>
            <person name="Ishii H."/>
            <person name="Satoh N."/>
            <person name="Nishiyama T."/>
            <person name="Hasebe M."/>
            <person name="Maruyama T."/>
            <person name="Minagawa J."/>
            <person name="Obokata J."/>
            <person name="Shigenobu S."/>
        </authorList>
    </citation>
    <scope>NUCLEOTIDE SEQUENCE [LARGE SCALE GENOMIC DNA]</scope>
</reference>
<accession>A0AAV4G0D6</accession>
<dbReference type="AlphaFoldDB" id="A0AAV4G0D6"/>
<proteinExistence type="predicted"/>
<evidence type="ECO:0000313" key="2">
    <source>
        <dbReference type="Proteomes" id="UP000762676"/>
    </source>
</evidence>
<dbReference type="EMBL" id="BMAT01011748">
    <property type="protein sequence ID" value="GFR78378.1"/>
    <property type="molecule type" value="Genomic_DNA"/>
</dbReference>
<gene>
    <name evidence="1" type="ORF">ElyMa_005847900</name>
</gene>